<evidence type="ECO:0000259" key="2">
    <source>
        <dbReference type="Pfam" id="PF18545"/>
    </source>
</evidence>
<dbReference type="EMBL" id="JBEDNW010000002">
    <property type="protein sequence ID" value="MEZ3166798.1"/>
    <property type="molecule type" value="Genomic_DNA"/>
</dbReference>
<dbReference type="Proteomes" id="UP001567571">
    <property type="component" value="Unassembled WGS sequence"/>
</dbReference>
<feature type="region of interest" description="Disordered" evidence="1">
    <location>
        <begin position="1"/>
        <end position="25"/>
    </location>
</feature>
<evidence type="ECO:0000313" key="6">
    <source>
        <dbReference type="Proteomes" id="UP001567571"/>
    </source>
</evidence>
<protein>
    <submittedName>
        <fullName evidence="4">HalOD1 output domain-containing protein</fullName>
    </submittedName>
</protein>
<reference evidence="3" key="2">
    <citation type="submission" date="2023-12" db="EMBL/GenBank/DDBJ databases">
        <authorList>
            <person name="Sun Q."/>
            <person name="Inoue M."/>
        </authorList>
    </citation>
    <scope>NUCLEOTIDE SEQUENCE</scope>
    <source>
        <strain evidence="3">JCM 14265</strain>
    </source>
</reference>
<reference evidence="3" key="1">
    <citation type="journal article" date="2014" name="Int. J. Syst. Evol. Microbiol.">
        <title>Complete genome sequence of Corynebacterium casei LMG S-19264T (=DSM 44701T), isolated from a smear-ripened cheese.</title>
        <authorList>
            <consortium name="US DOE Joint Genome Institute (JGI-PGF)"/>
            <person name="Walter F."/>
            <person name="Albersmeier A."/>
            <person name="Kalinowski J."/>
            <person name="Ruckert C."/>
        </authorList>
    </citation>
    <scope>NUCLEOTIDE SEQUENCE</scope>
    <source>
        <strain evidence="3">JCM 14265</strain>
    </source>
</reference>
<keyword evidence="6" id="KW-1185">Reference proteome</keyword>
<gene>
    <name evidence="4" type="ORF">ABNG02_05600</name>
    <name evidence="3" type="ORF">GCM10008994_20090</name>
</gene>
<dbReference type="AlphaFoldDB" id="A0AAV3STT4"/>
<organism evidence="3 5">
    <name type="scientific">Halorubrum ejinorense</name>
    <dbReference type="NCBI Taxonomy" id="425309"/>
    <lineage>
        <taxon>Archaea</taxon>
        <taxon>Methanobacteriati</taxon>
        <taxon>Methanobacteriota</taxon>
        <taxon>Stenosarchaea group</taxon>
        <taxon>Halobacteria</taxon>
        <taxon>Halobacteriales</taxon>
        <taxon>Haloferacaceae</taxon>
        <taxon>Halorubrum</taxon>
    </lineage>
</organism>
<name>A0AAV3STT4_9EURY</name>
<proteinExistence type="predicted"/>
<dbReference type="Proteomes" id="UP001501425">
    <property type="component" value="Unassembled WGS sequence"/>
</dbReference>
<evidence type="ECO:0000313" key="5">
    <source>
        <dbReference type="Proteomes" id="UP001501425"/>
    </source>
</evidence>
<dbReference type="EMBL" id="BAAADQ010000010">
    <property type="protein sequence ID" value="GAA0545107.1"/>
    <property type="molecule type" value="Genomic_DNA"/>
</dbReference>
<dbReference type="RefSeq" id="WP_343778769.1">
    <property type="nucleotide sequence ID" value="NZ_BAAADQ010000010.1"/>
</dbReference>
<sequence length="119" mass="13339">MSGHSDPNSVPHAKSQLEASAHRTPGWTTDTQLVREFDRPFHVGDAVRSAVTDAIEQWSELSETPPLYNFVDTDRLNGLFKTKATDDSGWLPSAEFQFQTCRVTVLYGPVIRVIIEHDP</sequence>
<evidence type="ECO:0000256" key="1">
    <source>
        <dbReference type="SAM" id="MobiDB-lite"/>
    </source>
</evidence>
<accession>A0AAV3STT4</accession>
<evidence type="ECO:0000313" key="3">
    <source>
        <dbReference type="EMBL" id="GAA0545107.1"/>
    </source>
</evidence>
<feature type="domain" description="Halobacterial output" evidence="2">
    <location>
        <begin position="59"/>
        <end position="113"/>
    </location>
</feature>
<dbReference type="InterPro" id="IPR040624">
    <property type="entry name" value="HalOD1"/>
</dbReference>
<dbReference type="Pfam" id="PF18545">
    <property type="entry name" value="HalOD1"/>
    <property type="match status" value="1"/>
</dbReference>
<evidence type="ECO:0000313" key="4">
    <source>
        <dbReference type="EMBL" id="MEZ3166798.1"/>
    </source>
</evidence>
<comment type="caution">
    <text evidence="3">The sequence shown here is derived from an EMBL/GenBank/DDBJ whole genome shotgun (WGS) entry which is preliminary data.</text>
</comment>
<reference evidence="4 6" key="3">
    <citation type="submission" date="2024-06" db="EMBL/GenBank/DDBJ databases">
        <title>Halorubrum miltondacostae sp. nov., a potential PHA producer isolated from an inland solar saltern in Rio Maior, Portugal.</title>
        <authorList>
            <person name="Albuquerque L."/>
            <person name="Viver T."/>
            <person name="Barroso C."/>
            <person name="Claudino R."/>
            <person name="Galvan M."/>
            <person name="Simoes G."/>
            <person name="Lobo Da Cunha A."/>
            <person name="Egas C."/>
        </authorList>
    </citation>
    <scope>NUCLEOTIDE SEQUENCE [LARGE SCALE GENOMIC DNA]</scope>
    <source>
        <strain evidence="4 6">DSM 18646</strain>
    </source>
</reference>